<dbReference type="GO" id="GO:0005774">
    <property type="term" value="C:vacuolar membrane"/>
    <property type="evidence" value="ECO:0007669"/>
    <property type="project" value="TreeGrafter"/>
</dbReference>
<dbReference type="InterPro" id="IPR000744">
    <property type="entry name" value="NSF_attach"/>
</dbReference>
<gene>
    <name evidence="5" type="ORF">INT43_003337</name>
</gene>
<protein>
    <recommendedName>
        <fullName evidence="7">Alpha-soluble NSF attachment protein</fullName>
    </recommendedName>
</protein>
<dbReference type="GO" id="GO:0005483">
    <property type="term" value="F:soluble NSF attachment protein activity"/>
    <property type="evidence" value="ECO:0007669"/>
    <property type="project" value="TreeGrafter"/>
</dbReference>
<comment type="subcellular location">
    <subcellularLocation>
        <location evidence="4">Membrane</location>
        <topology evidence="4">Peripheral membrane protein</topology>
    </subcellularLocation>
</comment>
<keyword evidence="6" id="KW-1185">Reference proteome</keyword>
<reference evidence="5" key="1">
    <citation type="submission" date="2020-12" db="EMBL/GenBank/DDBJ databases">
        <title>Metabolic potential, ecology and presence of endohyphal bacteria is reflected in genomic diversity of Mucoromycotina.</title>
        <authorList>
            <person name="Muszewska A."/>
            <person name="Okrasinska A."/>
            <person name="Steczkiewicz K."/>
            <person name="Drgas O."/>
            <person name="Orlowska M."/>
            <person name="Perlinska-Lenart U."/>
            <person name="Aleksandrzak-Piekarczyk T."/>
            <person name="Szatraj K."/>
            <person name="Zielenkiewicz U."/>
            <person name="Pilsyk S."/>
            <person name="Malc E."/>
            <person name="Mieczkowski P."/>
            <person name="Kruszewska J.S."/>
            <person name="Biernat P."/>
            <person name="Pawlowska J."/>
        </authorList>
    </citation>
    <scope>NUCLEOTIDE SEQUENCE</scope>
    <source>
        <strain evidence="5">WA0000067209</strain>
    </source>
</reference>
<comment type="similarity">
    <text evidence="1 4">Belongs to the SNAP family.</text>
</comment>
<dbReference type="Gene3D" id="1.25.40.10">
    <property type="entry name" value="Tetratricopeptide repeat domain"/>
    <property type="match status" value="1"/>
</dbReference>
<name>A0A8H7PRB7_MORIS</name>
<dbReference type="AlphaFoldDB" id="A0A8H7PRB7"/>
<feature type="non-terminal residue" evidence="5">
    <location>
        <position position="1"/>
    </location>
</feature>
<keyword evidence="3 4" id="KW-0653">Protein transport</keyword>
<dbReference type="EMBL" id="JAEPQZ010000008">
    <property type="protein sequence ID" value="KAG2178084.1"/>
    <property type="molecule type" value="Genomic_DNA"/>
</dbReference>
<dbReference type="GO" id="GO:0019905">
    <property type="term" value="F:syntaxin binding"/>
    <property type="evidence" value="ECO:0007669"/>
    <property type="project" value="TreeGrafter"/>
</dbReference>
<dbReference type="PANTHER" id="PTHR13768:SF8">
    <property type="entry name" value="ALPHA-SOLUBLE NSF ATTACHMENT PROTEIN"/>
    <property type="match status" value="1"/>
</dbReference>
<dbReference type="OrthoDB" id="9984275at2759"/>
<dbReference type="GO" id="GO:0035494">
    <property type="term" value="P:SNARE complex disassembly"/>
    <property type="evidence" value="ECO:0007669"/>
    <property type="project" value="TreeGrafter"/>
</dbReference>
<evidence type="ECO:0000256" key="3">
    <source>
        <dbReference type="ARBA" id="ARBA00022927"/>
    </source>
</evidence>
<accession>A0A8H7PRB7</accession>
<dbReference type="PRINTS" id="PR00448">
    <property type="entry name" value="NSFATTACHMNT"/>
</dbReference>
<organism evidence="5 6">
    <name type="scientific">Mortierella isabellina</name>
    <name type="common">Filamentous fungus</name>
    <name type="synonym">Umbelopsis isabellina</name>
    <dbReference type="NCBI Taxonomy" id="91625"/>
    <lineage>
        <taxon>Eukaryota</taxon>
        <taxon>Fungi</taxon>
        <taxon>Fungi incertae sedis</taxon>
        <taxon>Mucoromycota</taxon>
        <taxon>Mucoromycotina</taxon>
        <taxon>Umbelopsidomycetes</taxon>
        <taxon>Umbelopsidales</taxon>
        <taxon>Umbelopsidaceae</taxon>
        <taxon>Umbelopsis</taxon>
    </lineage>
</organism>
<keyword evidence="2 4" id="KW-0813">Transport</keyword>
<evidence type="ECO:0000256" key="1">
    <source>
        <dbReference type="ARBA" id="ARBA00010050"/>
    </source>
</evidence>
<keyword evidence="4" id="KW-0931">ER-Golgi transport</keyword>
<dbReference type="SUPFAM" id="SSF48452">
    <property type="entry name" value="TPR-like"/>
    <property type="match status" value="1"/>
</dbReference>
<dbReference type="GO" id="GO:0006886">
    <property type="term" value="P:intracellular protein transport"/>
    <property type="evidence" value="ECO:0007669"/>
    <property type="project" value="UniProtKB-UniRule"/>
</dbReference>
<evidence type="ECO:0000313" key="5">
    <source>
        <dbReference type="EMBL" id="KAG2178084.1"/>
    </source>
</evidence>
<comment type="caution">
    <text evidence="5">The sequence shown here is derived from an EMBL/GenBank/DDBJ whole genome shotgun (WGS) entry which is preliminary data.</text>
</comment>
<evidence type="ECO:0000313" key="6">
    <source>
        <dbReference type="Proteomes" id="UP000654370"/>
    </source>
</evidence>
<dbReference type="GO" id="GO:0031201">
    <property type="term" value="C:SNARE complex"/>
    <property type="evidence" value="ECO:0007669"/>
    <property type="project" value="TreeGrafter"/>
</dbReference>
<dbReference type="PANTHER" id="PTHR13768">
    <property type="entry name" value="SOLUBLE NSF ATTACHMENT PROTEIN SNAP"/>
    <property type="match status" value="1"/>
</dbReference>
<sequence length="288" mass="32525">MSETQARALCEQAKQQLGSWSFVWSSSNNLESAAELYIKAGNNFQLVSLWKDAGDAYSEAAKLYKRADHSNFEAAQAFEKAAKSYKKVSPKDALMAMVAAIALDKASGSFRIAARHSEEVAQLYEGQIDDQQKAYDYYEEAAHLYHMDNSPTLANRCTLKTADIAAILGQYDQAATKFEEVAYASVDDTLLKWSAKEYFFQAGLCHICTKDYIGARKYVEKYADAHVGFDTTREYDLLNKVIQSAEDDDVNAFTQYVFDYDKLSKLDNWKTTILLRIKRSLTDEELSL</sequence>
<evidence type="ECO:0000256" key="2">
    <source>
        <dbReference type="ARBA" id="ARBA00022448"/>
    </source>
</evidence>
<evidence type="ECO:0008006" key="7">
    <source>
        <dbReference type="Google" id="ProtNLM"/>
    </source>
</evidence>
<keyword evidence="4" id="KW-0472">Membrane</keyword>
<dbReference type="Pfam" id="PF14938">
    <property type="entry name" value="SNAP"/>
    <property type="match status" value="1"/>
</dbReference>
<proteinExistence type="inferred from homology"/>
<evidence type="ECO:0000256" key="4">
    <source>
        <dbReference type="RuleBase" id="RU367013"/>
    </source>
</evidence>
<dbReference type="InterPro" id="IPR011990">
    <property type="entry name" value="TPR-like_helical_dom_sf"/>
</dbReference>
<dbReference type="CDD" id="cd15832">
    <property type="entry name" value="SNAP"/>
    <property type="match status" value="1"/>
</dbReference>
<comment type="function">
    <text evidence="4">Required for vesicular transport between the endoplasmic reticulum and the Golgi apparatus.</text>
</comment>
<dbReference type="Proteomes" id="UP000654370">
    <property type="component" value="Unassembled WGS sequence"/>
</dbReference>